<dbReference type="Proteomes" id="UP000772618">
    <property type="component" value="Unassembled WGS sequence"/>
</dbReference>
<evidence type="ECO:0000256" key="1">
    <source>
        <dbReference type="SAM" id="MobiDB-lite"/>
    </source>
</evidence>
<feature type="region of interest" description="Disordered" evidence="1">
    <location>
        <begin position="1"/>
        <end position="86"/>
    </location>
</feature>
<evidence type="ECO:0000313" key="3">
    <source>
        <dbReference type="Proteomes" id="UP000772618"/>
    </source>
</evidence>
<gene>
    <name evidence="2" type="ORF">KK060_03965</name>
</gene>
<proteinExistence type="predicted"/>
<name>A0ABS5VLT0_9BACT</name>
<keyword evidence="3" id="KW-1185">Reference proteome</keyword>
<comment type="caution">
    <text evidence="2">The sequence shown here is derived from an EMBL/GenBank/DDBJ whole genome shotgun (WGS) entry which is preliminary data.</text>
</comment>
<accession>A0ABS5VLT0</accession>
<reference evidence="2 3" key="1">
    <citation type="submission" date="2021-05" db="EMBL/GenBank/DDBJ databases">
        <title>A Polyphasic approach of four new species of the genus Ohtaekwangia: Ohtaekwangia histidinii sp. nov., Ohtaekwangia cretensis sp. nov., Ohtaekwangia indiensis sp. nov., Ohtaekwangia reichenbachii sp. nov. from diverse environment.</title>
        <authorList>
            <person name="Octaviana S."/>
        </authorList>
    </citation>
    <scope>NUCLEOTIDE SEQUENCE [LARGE SCALE GENOMIC DNA]</scope>
    <source>
        <strain evidence="2 3">PWU20</strain>
    </source>
</reference>
<protein>
    <submittedName>
        <fullName evidence="2">Uncharacterized protein</fullName>
    </submittedName>
</protein>
<evidence type="ECO:0000313" key="2">
    <source>
        <dbReference type="EMBL" id="MBT1702420.1"/>
    </source>
</evidence>
<feature type="compositionally biased region" description="Acidic residues" evidence="1">
    <location>
        <begin position="44"/>
        <end position="55"/>
    </location>
</feature>
<sequence length="86" mass="10020">MRRDLKNRQPDPDKKDRTPVKRATQRERLNDSLNNGTMIRDYPDTDDIYNDENDPSGEYRRPLTNHDEQHKATNADINPLGEAEGL</sequence>
<organism evidence="2 3">
    <name type="scientific">Chryseosolibacter indicus</name>
    <dbReference type="NCBI Taxonomy" id="2782351"/>
    <lineage>
        <taxon>Bacteria</taxon>
        <taxon>Pseudomonadati</taxon>
        <taxon>Bacteroidota</taxon>
        <taxon>Cytophagia</taxon>
        <taxon>Cytophagales</taxon>
        <taxon>Chryseotaleaceae</taxon>
        <taxon>Chryseosolibacter</taxon>
    </lineage>
</organism>
<feature type="compositionally biased region" description="Basic and acidic residues" evidence="1">
    <location>
        <begin position="57"/>
        <end position="73"/>
    </location>
</feature>
<feature type="compositionally biased region" description="Basic and acidic residues" evidence="1">
    <location>
        <begin position="1"/>
        <end position="30"/>
    </location>
</feature>
<dbReference type="RefSeq" id="WP_254152343.1">
    <property type="nucleotide sequence ID" value="NZ_JAHESD010000005.1"/>
</dbReference>
<dbReference type="EMBL" id="JAHESD010000005">
    <property type="protein sequence ID" value="MBT1702420.1"/>
    <property type="molecule type" value="Genomic_DNA"/>
</dbReference>